<dbReference type="GO" id="GO:0016787">
    <property type="term" value="F:hydrolase activity"/>
    <property type="evidence" value="ECO:0007669"/>
    <property type="project" value="InterPro"/>
</dbReference>
<keyword evidence="4" id="KW-1185">Reference proteome</keyword>
<dbReference type="Proteomes" id="UP001415857">
    <property type="component" value="Unassembled WGS sequence"/>
</dbReference>
<gene>
    <name evidence="3" type="ORF">L1049_000420</name>
</gene>
<dbReference type="InterPro" id="IPR029058">
    <property type="entry name" value="AB_hydrolase_fold"/>
</dbReference>
<dbReference type="InterPro" id="IPR050466">
    <property type="entry name" value="Carboxylest/Gibb_receptor"/>
</dbReference>
<evidence type="ECO:0000256" key="1">
    <source>
        <dbReference type="ARBA" id="ARBA00010515"/>
    </source>
</evidence>
<evidence type="ECO:0000313" key="3">
    <source>
        <dbReference type="EMBL" id="KAK9268663.1"/>
    </source>
</evidence>
<protein>
    <recommendedName>
        <fullName evidence="2">Alpha/beta hydrolase fold-3 domain-containing protein</fullName>
    </recommendedName>
</protein>
<organism evidence="3 4">
    <name type="scientific">Liquidambar formosana</name>
    <name type="common">Formosan gum</name>
    <dbReference type="NCBI Taxonomy" id="63359"/>
    <lineage>
        <taxon>Eukaryota</taxon>
        <taxon>Viridiplantae</taxon>
        <taxon>Streptophyta</taxon>
        <taxon>Embryophyta</taxon>
        <taxon>Tracheophyta</taxon>
        <taxon>Spermatophyta</taxon>
        <taxon>Magnoliopsida</taxon>
        <taxon>eudicotyledons</taxon>
        <taxon>Gunneridae</taxon>
        <taxon>Pentapetalae</taxon>
        <taxon>Saxifragales</taxon>
        <taxon>Altingiaceae</taxon>
        <taxon>Liquidambar</taxon>
    </lineage>
</organism>
<reference evidence="3 4" key="1">
    <citation type="journal article" date="2024" name="Plant J.">
        <title>Genome sequences and population genomics reveal climatic adaptation and genomic divergence between two closely related sweetgum species.</title>
        <authorList>
            <person name="Xu W.Q."/>
            <person name="Ren C.Q."/>
            <person name="Zhang X.Y."/>
            <person name="Comes H.P."/>
            <person name="Liu X.H."/>
            <person name="Li Y.G."/>
            <person name="Kettle C.J."/>
            <person name="Jalonen R."/>
            <person name="Gaisberger H."/>
            <person name="Ma Y.Z."/>
            <person name="Qiu Y.X."/>
        </authorList>
    </citation>
    <scope>NUCLEOTIDE SEQUENCE [LARGE SCALE GENOMIC DNA]</scope>
    <source>
        <strain evidence="3">Hangzhou</strain>
    </source>
</reference>
<evidence type="ECO:0000313" key="4">
    <source>
        <dbReference type="Proteomes" id="UP001415857"/>
    </source>
</evidence>
<evidence type="ECO:0000259" key="2">
    <source>
        <dbReference type="Pfam" id="PF07859"/>
    </source>
</evidence>
<dbReference type="Gene3D" id="3.40.50.1820">
    <property type="entry name" value="alpha/beta hydrolase"/>
    <property type="match status" value="1"/>
</dbReference>
<dbReference type="PANTHER" id="PTHR23024:SF458">
    <property type="entry name" value="ALPHA_BETA HYDROLASE FOLD-3 DOMAIN-CONTAINING PROTEIN"/>
    <property type="match status" value="1"/>
</dbReference>
<dbReference type="EMBL" id="JBBPBK010000015">
    <property type="protein sequence ID" value="KAK9268663.1"/>
    <property type="molecule type" value="Genomic_DNA"/>
</dbReference>
<dbReference type="AlphaFoldDB" id="A0AAP0R5C5"/>
<feature type="domain" description="Alpha/beta hydrolase fold-3" evidence="2">
    <location>
        <begin position="77"/>
        <end position="298"/>
    </location>
</feature>
<comment type="similarity">
    <text evidence="1">Belongs to the 'GDXG' lipolytic enzyme family.</text>
</comment>
<name>A0AAP0R5C5_LIQFO</name>
<dbReference type="PANTHER" id="PTHR23024">
    <property type="entry name" value="ARYLACETAMIDE DEACETYLASE"/>
    <property type="match status" value="1"/>
</dbReference>
<proteinExistence type="inferred from homology"/>
<dbReference type="InterPro" id="IPR013094">
    <property type="entry name" value="AB_hydrolase_3"/>
</dbReference>
<comment type="caution">
    <text evidence="3">The sequence shown here is derived from an EMBL/GenBank/DDBJ whole genome shotgun (WGS) entry which is preliminary data.</text>
</comment>
<dbReference type="SUPFAM" id="SSF53474">
    <property type="entry name" value="alpha/beta-Hydrolases"/>
    <property type="match status" value="1"/>
</dbReference>
<dbReference type="Pfam" id="PF07859">
    <property type="entry name" value="Abhydrolase_3"/>
    <property type="match status" value="1"/>
</dbReference>
<accession>A0AAP0R5C5</accession>
<sequence>MDSSKTEIAHEFLQLLRIYKDGRVERLVGTDVVPPSIDPKTGVSSKDITIINPQLGNISARLFLPKLTHPNQKIPLLLHFHGSGFCVFSSFNPTSHNYLNTLVSEANIVALSVNYRKAPEHPIPAAYDDSWVALQWAVSHCNGGGPEVWLNDYADFERVFLAGESTGGNIVHNLAMMAGESGFGPGVRIIGAAMVHPYFWGSDPIGSEALDPERKASADRLWPFVCPSNPDNDDPRANPVAEGAPSLVGLGCGRVLVCVAEKDILRDRGLLYYEALGRSGWMGVVKIVDTEGEDHCFHVYDLESEKAKDLNKRLAAFFNRDMPPLL</sequence>